<comment type="caution">
    <text evidence="10">The sequence shown here is derived from an EMBL/GenBank/DDBJ whole genome shotgun (WGS) entry which is preliminary data.</text>
</comment>
<keyword evidence="1" id="KW-0963">Cytoplasm</keyword>
<dbReference type="GO" id="GO:0006289">
    <property type="term" value="P:nucleotide-excision repair"/>
    <property type="evidence" value="ECO:0007669"/>
    <property type="project" value="InterPro"/>
</dbReference>
<sequence>MSEKIMLKEKMASAPRSSGVYLMKDAHGKIIYVGKANNLKSRISSYFTGKDTRPMAPFLMARVHDIEFLTTSTEKEALILENNLIKRYRPRYNVTLRDDKTYYHLSLDPTEKFPRLQLARKRLNNAALYFGPYPSGLTAKETLRFVQQVFPLRSCRNRDFKLRPRPCLEYQIGRCLAPCKGLIDEESYRKLADNAVSFLKGRRRELISDLKKQMDEASDALNYEEAARLRDRIAALEHALEKQNVDWGSEKDQDVVGLFSQDDNYQICILFVRGGKLLGSKSFAPIKMKTEMTEIVSSCLIQYYDSDVSIPDEVIIPCRLPDEQVIIEWLTEKKNRKVTLTVPSIGTKNALLDMANENARNIREAAHKSHQQKDAALQIIQEKLSLAKLPRRMECYDISNISGKHAVGSMVVFQDGEPDKNSYRRYRIKTFSEPDDYGMMYEVLLRRFARRENLPDLVVVDGGKGQLNVALLVLKDLKIRVDVIGLAKEERSTPSGKGIIKKKVAKSEDRVYLPGRKDAVFLSTWPQALRVLQQVRDEAHRFALHYHHQVKQKSDLLSLLDNIPDVGEARKKTLLKHFGSGKQVQEASLNELQKVPGIGKELAEKIYIALNK</sequence>
<dbReference type="EMBL" id="LNQE01000996">
    <property type="protein sequence ID" value="KUG22008.1"/>
    <property type="molecule type" value="Genomic_DNA"/>
</dbReference>
<dbReference type="GO" id="GO:0009381">
    <property type="term" value="F:excinuclease ABC activity"/>
    <property type="evidence" value="ECO:0007669"/>
    <property type="project" value="InterPro"/>
</dbReference>
<accession>A0A0W8FM62</accession>
<dbReference type="PROSITE" id="PS50151">
    <property type="entry name" value="UVR"/>
    <property type="match status" value="1"/>
</dbReference>
<dbReference type="InterPro" id="IPR038476">
    <property type="entry name" value="UvrC_RNase_H_dom_sf"/>
</dbReference>
<evidence type="ECO:0000313" key="10">
    <source>
        <dbReference type="EMBL" id="KUG22008.1"/>
    </source>
</evidence>
<dbReference type="Gene3D" id="3.40.1440.10">
    <property type="entry name" value="GIY-YIG endonuclease"/>
    <property type="match status" value="1"/>
</dbReference>
<dbReference type="Gene3D" id="1.10.150.20">
    <property type="entry name" value="5' to 3' exonuclease, C-terminal subdomain"/>
    <property type="match status" value="1"/>
</dbReference>
<dbReference type="PROSITE" id="PS50164">
    <property type="entry name" value="GIY_YIG"/>
    <property type="match status" value="1"/>
</dbReference>
<dbReference type="FunFam" id="3.40.1440.10:FF:000001">
    <property type="entry name" value="UvrABC system protein C"/>
    <property type="match status" value="1"/>
</dbReference>
<keyword evidence="3" id="KW-0228">DNA excision</keyword>
<dbReference type="Pfam" id="PF01541">
    <property type="entry name" value="GIY-YIG"/>
    <property type="match status" value="1"/>
</dbReference>
<dbReference type="InterPro" id="IPR036876">
    <property type="entry name" value="UVR_dom_sf"/>
</dbReference>
<dbReference type="InterPro" id="IPR000305">
    <property type="entry name" value="GIY-YIG_endonuc"/>
</dbReference>
<dbReference type="SUPFAM" id="SSF47781">
    <property type="entry name" value="RuvA domain 2-like"/>
    <property type="match status" value="1"/>
</dbReference>
<dbReference type="NCBIfam" id="NF001824">
    <property type="entry name" value="PRK00558.1-5"/>
    <property type="match status" value="1"/>
</dbReference>
<dbReference type="InterPro" id="IPR001162">
    <property type="entry name" value="UvrC_RNase_H_dom"/>
</dbReference>
<keyword evidence="4" id="KW-0267">Excision nuclease</keyword>
<dbReference type="GO" id="GO:0003677">
    <property type="term" value="F:DNA binding"/>
    <property type="evidence" value="ECO:0007669"/>
    <property type="project" value="InterPro"/>
</dbReference>
<keyword evidence="6" id="KW-0175">Coiled coil</keyword>
<proteinExistence type="inferred from homology"/>
<dbReference type="Gene3D" id="4.10.860.10">
    <property type="entry name" value="UVR domain"/>
    <property type="match status" value="1"/>
</dbReference>
<feature type="domain" description="GIY-YIG" evidence="8">
    <location>
        <begin position="16"/>
        <end position="94"/>
    </location>
</feature>
<dbReference type="InterPro" id="IPR003583">
    <property type="entry name" value="Hlx-hairpin-Hlx_DNA-bd_motif"/>
</dbReference>
<feature type="domain" description="UVR" evidence="7">
    <location>
        <begin position="204"/>
        <end position="239"/>
    </location>
</feature>
<keyword evidence="5" id="KW-0234">DNA repair</keyword>
<dbReference type="SUPFAM" id="SSF46600">
    <property type="entry name" value="C-terminal UvrC-binding domain of UvrB"/>
    <property type="match status" value="1"/>
</dbReference>
<dbReference type="Pfam" id="PF22920">
    <property type="entry name" value="UvrC_RNaseH"/>
    <property type="match status" value="1"/>
</dbReference>
<dbReference type="PANTHER" id="PTHR30562">
    <property type="entry name" value="UVRC/OXIDOREDUCTASE"/>
    <property type="match status" value="1"/>
</dbReference>
<feature type="coiled-coil region" evidence="6">
    <location>
        <begin position="207"/>
        <end position="246"/>
    </location>
</feature>
<dbReference type="SMART" id="SM00465">
    <property type="entry name" value="GIYc"/>
    <property type="match status" value="1"/>
</dbReference>
<dbReference type="SMART" id="SM00278">
    <property type="entry name" value="HhH1"/>
    <property type="match status" value="2"/>
</dbReference>
<dbReference type="InterPro" id="IPR004791">
    <property type="entry name" value="UvrC"/>
</dbReference>
<evidence type="ECO:0000256" key="2">
    <source>
        <dbReference type="ARBA" id="ARBA00022763"/>
    </source>
</evidence>
<keyword evidence="2" id="KW-0227">DNA damage</keyword>
<feature type="domain" description="UvrC family homology region profile" evidence="9">
    <location>
        <begin position="255"/>
        <end position="474"/>
    </location>
</feature>
<organism evidence="10">
    <name type="scientific">hydrocarbon metagenome</name>
    <dbReference type="NCBI Taxonomy" id="938273"/>
    <lineage>
        <taxon>unclassified sequences</taxon>
        <taxon>metagenomes</taxon>
        <taxon>ecological metagenomes</taxon>
    </lineage>
</organism>
<dbReference type="SUPFAM" id="SSF82771">
    <property type="entry name" value="GIY-YIG endonuclease"/>
    <property type="match status" value="1"/>
</dbReference>
<evidence type="ECO:0000259" key="9">
    <source>
        <dbReference type="PROSITE" id="PS50165"/>
    </source>
</evidence>
<dbReference type="Pfam" id="PF08459">
    <property type="entry name" value="UvrC_RNaseH_dom"/>
    <property type="match status" value="1"/>
</dbReference>
<reference evidence="10" key="1">
    <citation type="journal article" date="2015" name="Proc. Natl. Acad. Sci. U.S.A.">
        <title>Networks of energetic and metabolic interactions define dynamics in microbial communities.</title>
        <authorList>
            <person name="Embree M."/>
            <person name="Liu J.K."/>
            <person name="Al-Bassam M.M."/>
            <person name="Zengler K."/>
        </authorList>
    </citation>
    <scope>NUCLEOTIDE SEQUENCE</scope>
</reference>
<dbReference type="InterPro" id="IPR047296">
    <property type="entry name" value="GIY-YIG_UvrC_Cho"/>
</dbReference>
<dbReference type="PANTHER" id="PTHR30562:SF1">
    <property type="entry name" value="UVRABC SYSTEM PROTEIN C"/>
    <property type="match status" value="1"/>
</dbReference>
<dbReference type="Pfam" id="PF14520">
    <property type="entry name" value="HHH_5"/>
    <property type="match status" value="1"/>
</dbReference>
<dbReference type="InterPro" id="IPR001943">
    <property type="entry name" value="UVR_dom"/>
</dbReference>
<evidence type="ECO:0000256" key="4">
    <source>
        <dbReference type="ARBA" id="ARBA00022881"/>
    </source>
</evidence>
<dbReference type="GO" id="GO:0009380">
    <property type="term" value="C:excinuclease repair complex"/>
    <property type="evidence" value="ECO:0007669"/>
    <property type="project" value="InterPro"/>
</dbReference>
<gene>
    <name evidence="10" type="ORF">ASZ90_008209</name>
</gene>
<dbReference type="PROSITE" id="PS50165">
    <property type="entry name" value="UVRC"/>
    <property type="match status" value="1"/>
</dbReference>
<dbReference type="InterPro" id="IPR010994">
    <property type="entry name" value="RuvA_2-like"/>
</dbReference>
<dbReference type="CDD" id="cd10434">
    <property type="entry name" value="GIY-YIG_UvrC_Cho"/>
    <property type="match status" value="1"/>
</dbReference>
<evidence type="ECO:0000256" key="5">
    <source>
        <dbReference type="ARBA" id="ARBA00023204"/>
    </source>
</evidence>
<dbReference type="NCBIfam" id="TIGR00194">
    <property type="entry name" value="uvrC"/>
    <property type="match status" value="1"/>
</dbReference>
<dbReference type="InterPro" id="IPR050066">
    <property type="entry name" value="UvrABC_protein_C"/>
</dbReference>
<name>A0A0W8FM62_9ZZZZ</name>
<evidence type="ECO:0000256" key="1">
    <source>
        <dbReference type="ARBA" id="ARBA00022490"/>
    </source>
</evidence>
<dbReference type="HAMAP" id="MF_00203">
    <property type="entry name" value="UvrC"/>
    <property type="match status" value="1"/>
</dbReference>
<evidence type="ECO:0000256" key="3">
    <source>
        <dbReference type="ARBA" id="ARBA00022769"/>
    </source>
</evidence>
<dbReference type="Gene3D" id="3.30.420.340">
    <property type="entry name" value="UvrC, RNAse H endonuclease domain"/>
    <property type="match status" value="1"/>
</dbReference>
<protein>
    <submittedName>
        <fullName evidence="10">Excinuclease abc subunit c</fullName>
    </submittedName>
</protein>
<evidence type="ECO:0000259" key="7">
    <source>
        <dbReference type="PROSITE" id="PS50151"/>
    </source>
</evidence>
<evidence type="ECO:0000256" key="6">
    <source>
        <dbReference type="SAM" id="Coils"/>
    </source>
</evidence>
<evidence type="ECO:0000259" key="8">
    <source>
        <dbReference type="PROSITE" id="PS50164"/>
    </source>
</evidence>
<dbReference type="InterPro" id="IPR035901">
    <property type="entry name" value="GIY-YIG_endonuc_sf"/>
</dbReference>
<dbReference type="AlphaFoldDB" id="A0A0W8FM62"/>
<dbReference type="Pfam" id="PF02151">
    <property type="entry name" value="UVR"/>
    <property type="match status" value="1"/>
</dbReference>